<reference evidence="1 2" key="1">
    <citation type="submission" date="2019-07" db="EMBL/GenBank/DDBJ databases">
        <title>Annotation for the trematode Paragonimus westermani.</title>
        <authorList>
            <person name="Choi Y.-J."/>
        </authorList>
    </citation>
    <scope>NUCLEOTIDE SEQUENCE [LARGE SCALE GENOMIC DNA]</scope>
    <source>
        <strain evidence="1">180907_Pwestermani</strain>
    </source>
</reference>
<evidence type="ECO:0000313" key="1">
    <source>
        <dbReference type="EMBL" id="KAF8566650.1"/>
    </source>
</evidence>
<name>A0A8T0DG48_9TREM</name>
<proteinExistence type="predicted"/>
<comment type="caution">
    <text evidence="1">The sequence shown here is derived from an EMBL/GenBank/DDBJ whole genome shotgun (WGS) entry which is preliminary data.</text>
</comment>
<dbReference type="AlphaFoldDB" id="A0A8T0DG48"/>
<sequence length="68" mass="7706">MQVPLLIVCTRCQCTNFRLPFQASVFLLTTWLLVSTPTCFSDVANFSVYSLMSRTRNVRSVLLSMGKL</sequence>
<organism evidence="1 2">
    <name type="scientific">Paragonimus westermani</name>
    <dbReference type="NCBI Taxonomy" id="34504"/>
    <lineage>
        <taxon>Eukaryota</taxon>
        <taxon>Metazoa</taxon>
        <taxon>Spiralia</taxon>
        <taxon>Lophotrochozoa</taxon>
        <taxon>Platyhelminthes</taxon>
        <taxon>Trematoda</taxon>
        <taxon>Digenea</taxon>
        <taxon>Plagiorchiida</taxon>
        <taxon>Troglotremata</taxon>
        <taxon>Troglotrematidae</taxon>
        <taxon>Paragonimus</taxon>
    </lineage>
</organism>
<accession>A0A8T0DG48</accession>
<keyword evidence="2" id="KW-1185">Reference proteome</keyword>
<evidence type="ECO:0000313" key="2">
    <source>
        <dbReference type="Proteomes" id="UP000699462"/>
    </source>
</evidence>
<gene>
    <name evidence="1" type="ORF">P879_11245</name>
</gene>
<dbReference type="Proteomes" id="UP000699462">
    <property type="component" value="Unassembled WGS sequence"/>
</dbReference>
<dbReference type="EMBL" id="JTDF01004804">
    <property type="protein sequence ID" value="KAF8566650.1"/>
    <property type="molecule type" value="Genomic_DNA"/>
</dbReference>
<protein>
    <submittedName>
        <fullName evidence="1">Uncharacterized protein</fullName>
    </submittedName>
</protein>